<dbReference type="InterPro" id="IPR011032">
    <property type="entry name" value="GroES-like_sf"/>
</dbReference>
<dbReference type="EMBL" id="BMQC01000012">
    <property type="protein sequence ID" value="GGK37402.1"/>
    <property type="molecule type" value="Genomic_DNA"/>
</dbReference>
<feature type="domain" description="Enoyl reductase (ER)" evidence="1">
    <location>
        <begin position="10"/>
        <end position="303"/>
    </location>
</feature>
<dbReference type="InterPro" id="IPR052733">
    <property type="entry name" value="Chloroplast_QOR"/>
</dbReference>
<organism evidence="2 3">
    <name type="scientific">Pilimelia terevasa</name>
    <dbReference type="NCBI Taxonomy" id="53372"/>
    <lineage>
        <taxon>Bacteria</taxon>
        <taxon>Bacillati</taxon>
        <taxon>Actinomycetota</taxon>
        <taxon>Actinomycetes</taxon>
        <taxon>Micromonosporales</taxon>
        <taxon>Micromonosporaceae</taxon>
        <taxon>Pilimelia</taxon>
    </lineage>
</organism>
<dbReference type="Proteomes" id="UP000662200">
    <property type="component" value="Unassembled WGS sequence"/>
</dbReference>
<reference evidence="2" key="2">
    <citation type="submission" date="2020-09" db="EMBL/GenBank/DDBJ databases">
        <authorList>
            <person name="Sun Q."/>
            <person name="Ohkuma M."/>
        </authorList>
    </citation>
    <scope>NUCLEOTIDE SEQUENCE</scope>
    <source>
        <strain evidence="2">JCM 3091</strain>
    </source>
</reference>
<accession>A0A8J3FLS1</accession>
<dbReference type="SUPFAM" id="SSF50129">
    <property type="entry name" value="GroES-like"/>
    <property type="match status" value="1"/>
</dbReference>
<evidence type="ECO:0000313" key="2">
    <source>
        <dbReference type="EMBL" id="GGK37402.1"/>
    </source>
</evidence>
<evidence type="ECO:0000313" key="3">
    <source>
        <dbReference type="Proteomes" id="UP000662200"/>
    </source>
</evidence>
<dbReference type="InterPro" id="IPR020843">
    <property type="entry name" value="ER"/>
</dbReference>
<comment type="caution">
    <text evidence="2">The sequence shown here is derived from an EMBL/GenBank/DDBJ whole genome shotgun (WGS) entry which is preliminary data.</text>
</comment>
<dbReference type="GO" id="GO:0016491">
    <property type="term" value="F:oxidoreductase activity"/>
    <property type="evidence" value="ECO:0007669"/>
    <property type="project" value="InterPro"/>
</dbReference>
<dbReference type="SUPFAM" id="SSF51735">
    <property type="entry name" value="NAD(P)-binding Rossmann-fold domains"/>
    <property type="match status" value="1"/>
</dbReference>
<reference evidence="2" key="1">
    <citation type="journal article" date="2014" name="Int. J. Syst. Evol. Microbiol.">
        <title>Complete genome sequence of Corynebacterium casei LMG S-19264T (=DSM 44701T), isolated from a smear-ripened cheese.</title>
        <authorList>
            <consortium name="US DOE Joint Genome Institute (JGI-PGF)"/>
            <person name="Walter F."/>
            <person name="Albersmeier A."/>
            <person name="Kalinowski J."/>
            <person name="Ruckert C."/>
        </authorList>
    </citation>
    <scope>NUCLEOTIDE SEQUENCE</scope>
    <source>
        <strain evidence="2">JCM 3091</strain>
    </source>
</reference>
<protein>
    <submittedName>
        <fullName evidence="2">NADPH:quinone reductase</fullName>
    </submittedName>
</protein>
<sequence length="306" mass="29984">MRAVVTAEQGAAASLAEVPTPRPGAGELLVRVRASSVNGFDLSVATGYLVGMMEHRFPVVLGKDFAGTVAGVGRGVSRFSVGEAVFGVVTKPFLGDGGFAEYVTVPEAVGVAALPAGVAPAAAGAVGLAGTAALDCLAATAPQRGETVLVSGATGGVGAIAVQYAAAVGARVVATARPGAEADFVRGLGAAHVVDHAGDVPAQVRAVAGDGVDVVLHFAGDGPTVAGLLAEKGRLASLLGFGADQHPAATFVMAHPAGDTLDQLAADLAAGRLTVPVSRTYPLAEVPAAFAAFTAGTHGKIAITVP</sequence>
<dbReference type="Gene3D" id="3.40.50.720">
    <property type="entry name" value="NAD(P)-binding Rossmann-like Domain"/>
    <property type="match status" value="1"/>
</dbReference>
<proteinExistence type="predicted"/>
<dbReference type="SMART" id="SM00829">
    <property type="entry name" value="PKS_ER"/>
    <property type="match status" value="1"/>
</dbReference>
<dbReference type="RefSeq" id="WP_189115210.1">
    <property type="nucleotide sequence ID" value="NZ_BMQC01000012.1"/>
</dbReference>
<dbReference type="InterPro" id="IPR013154">
    <property type="entry name" value="ADH-like_N"/>
</dbReference>
<dbReference type="PANTHER" id="PTHR44013">
    <property type="entry name" value="ZINC-TYPE ALCOHOL DEHYDROGENASE-LIKE PROTEIN C16A3.02C"/>
    <property type="match status" value="1"/>
</dbReference>
<gene>
    <name evidence="2" type="ORF">GCM10010124_32720</name>
</gene>
<dbReference type="Pfam" id="PF08240">
    <property type="entry name" value="ADH_N"/>
    <property type="match status" value="1"/>
</dbReference>
<keyword evidence="3" id="KW-1185">Reference proteome</keyword>
<name>A0A8J3FLS1_9ACTN</name>
<dbReference type="InterPro" id="IPR036291">
    <property type="entry name" value="NAD(P)-bd_dom_sf"/>
</dbReference>
<dbReference type="AlphaFoldDB" id="A0A8J3FLS1"/>
<dbReference type="Pfam" id="PF00107">
    <property type="entry name" value="ADH_zinc_N"/>
    <property type="match status" value="1"/>
</dbReference>
<dbReference type="Gene3D" id="3.90.180.10">
    <property type="entry name" value="Medium-chain alcohol dehydrogenases, catalytic domain"/>
    <property type="match status" value="1"/>
</dbReference>
<dbReference type="PANTHER" id="PTHR44013:SF1">
    <property type="entry name" value="ZINC-TYPE ALCOHOL DEHYDROGENASE-LIKE PROTEIN C16A3.02C"/>
    <property type="match status" value="1"/>
</dbReference>
<evidence type="ECO:0000259" key="1">
    <source>
        <dbReference type="SMART" id="SM00829"/>
    </source>
</evidence>
<dbReference type="InterPro" id="IPR013149">
    <property type="entry name" value="ADH-like_C"/>
</dbReference>